<dbReference type="Proteomes" id="UP000279833">
    <property type="component" value="Unassembled WGS sequence"/>
</dbReference>
<dbReference type="EMBL" id="UZAK01040660">
    <property type="protein sequence ID" value="VDP64950.1"/>
    <property type="molecule type" value="Genomic_DNA"/>
</dbReference>
<dbReference type="STRING" id="6186.A0A183KSU4"/>
<evidence type="ECO:0000259" key="1">
    <source>
        <dbReference type="PROSITE" id="PS50878"/>
    </source>
</evidence>
<dbReference type="PANTHER" id="PTHR37984">
    <property type="entry name" value="PROTEIN CBG26694"/>
    <property type="match status" value="1"/>
</dbReference>
<proteinExistence type="predicted"/>
<organism evidence="4">
    <name type="scientific">Schistosoma curassoni</name>
    <dbReference type="NCBI Taxonomy" id="6186"/>
    <lineage>
        <taxon>Eukaryota</taxon>
        <taxon>Metazoa</taxon>
        <taxon>Spiralia</taxon>
        <taxon>Lophotrochozoa</taxon>
        <taxon>Platyhelminthes</taxon>
        <taxon>Trematoda</taxon>
        <taxon>Digenea</taxon>
        <taxon>Strigeidida</taxon>
        <taxon>Schistosomatoidea</taxon>
        <taxon>Schistosomatidae</taxon>
        <taxon>Schistosoma</taxon>
    </lineage>
</organism>
<sequence length="93" mass="10493">MDDIMVVGSSAQELICRLEVLLTKISQAGSWLRKEKLEVPLGSVNYLGHAIDKNRRRPDADNINDIKNMLKPTDFTIVRLFLGLIGYYGTFVP</sequence>
<protein>
    <submittedName>
        <fullName evidence="4">Reverse transcriptase domain-containing protein</fullName>
    </submittedName>
</protein>
<evidence type="ECO:0000313" key="2">
    <source>
        <dbReference type="EMBL" id="VDP64950.1"/>
    </source>
</evidence>
<reference evidence="4" key="1">
    <citation type="submission" date="2016-06" db="UniProtKB">
        <authorList>
            <consortium name="WormBaseParasite"/>
        </authorList>
    </citation>
    <scope>IDENTIFICATION</scope>
</reference>
<evidence type="ECO:0000313" key="4">
    <source>
        <dbReference type="WBParaSite" id="SCUD_0001813401-mRNA-1"/>
    </source>
</evidence>
<keyword evidence="3" id="KW-1185">Reference proteome</keyword>
<dbReference type="WBParaSite" id="SCUD_0001813401-mRNA-1">
    <property type="protein sequence ID" value="SCUD_0001813401-mRNA-1"/>
    <property type="gene ID" value="SCUD_0001813401"/>
</dbReference>
<dbReference type="InterPro" id="IPR043502">
    <property type="entry name" value="DNA/RNA_pol_sf"/>
</dbReference>
<dbReference type="AlphaFoldDB" id="A0A183KSU4"/>
<evidence type="ECO:0000313" key="3">
    <source>
        <dbReference type="Proteomes" id="UP000279833"/>
    </source>
</evidence>
<dbReference type="Gene3D" id="3.30.70.270">
    <property type="match status" value="1"/>
</dbReference>
<accession>A0A183KSU4</accession>
<dbReference type="InterPro" id="IPR043128">
    <property type="entry name" value="Rev_trsase/Diguanyl_cyclase"/>
</dbReference>
<dbReference type="PROSITE" id="PS50878">
    <property type="entry name" value="RT_POL"/>
    <property type="match status" value="1"/>
</dbReference>
<feature type="domain" description="Reverse transcriptase" evidence="1">
    <location>
        <begin position="1"/>
        <end position="51"/>
    </location>
</feature>
<dbReference type="PANTHER" id="PTHR37984:SF5">
    <property type="entry name" value="PROTEIN NYNRIN-LIKE"/>
    <property type="match status" value="1"/>
</dbReference>
<dbReference type="InterPro" id="IPR000477">
    <property type="entry name" value="RT_dom"/>
</dbReference>
<gene>
    <name evidence="2" type="ORF">SCUD_LOCUS18131</name>
</gene>
<reference evidence="2 3" key="2">
    <citation type="submission" date="2018-11" db="EMBL/GenBank/DDBJ databases">
        <authorList>
            <consortium name="Pathogen Informatics"/>
        </authorList>
    </citation>
    <scope>NUCLEOTIDE SEQUENCE [LARGE SCALE GENOMIC DNA]</scope>
    <source>
        <strain evidence="2">Dakar</strain>
        <strain evidence="3">Dakar, Senegal</strain>
    </source>
</reference>
<name>A0A183KSU4_9TREM</name>
<dbReference type="InterPro" id="IPR050951">
    <property type="entry name" value="Retrovirus_Pol_polyprotein"/>
</dbReference>
<dbReference type="SUPFAM" id="SSF56672">
    <property type="entry name" value="DNA/RNA polymerases"/>
    <property type="match status" value="1"/>
</dbReference>